<evidence type="ECO:0000313" key="2">
    <source>
        <dbReference type="EMBL" id="AMS38367.1"/>
    </source>
</evidence>
<dbReference type="EMBL" id="KU543681">
    <property type="protein sequence ID" value="AMS38367.1"/>
    <property type="molecule type" value="Genomic_DNA"/>
</dbReference>
<dbReference type="OrthoDB" id="8064698at2759"/>
<organism evidence="2">
    <name type="scientific">Bactrocera tryoni</name>
    <name type="common">Queensland fruit fly</name>
    <name type="synonym">Tephritis tryoni</name>
    <dbReference type="NCBI Taxonomy" id="59916"/>
    <lineage>
        <taxon>Eukaryota</taxon>
        <taxon>Metazoa</taxon>
        <taxon>Ecdysozoa</taxon>
        <taxon>Arthropoda</taxon>
        <taxon>Hexapoda</taxon>
        <taxon>Insecta</taxon>
        <taxon>Pterygota</taxon>
        <taxon>Neoptera</taxon>
        <taxon>Endopterygota</taxon>
        <taxon>Diptera</taxon>
        <taxon>Brachycera</taxon>
        <taxon>Muscomorpha</taxon>
        <taxon>Tephritoidea</taxon>
        <taxon>Tephritidae</taxon>
        <taxon>Bactrocera</taxon>
        <taxon>Bactrocera</taxon>
    </lineage>
</organism>
<name>A0A142LX41_BACRY</name>
<dbReference type="InterPro" id="IPR036691">
    <property type="entry name" value="Endo/exonu/phosph_ase_sf"/>
</dbReference>
<sequence>MIIYYQNVRGLNTKLTDLYLNSIHCNFKIIAFTETWLKPHIFDNEIFNSEFEIFRYDRLNRKGGGVLFAVHSSIPSEEVDVPHADFIEFKCIRICANSGHIYLTLSYIPPHSDISVYMQHASLISNVFSMVNDTDSMIVLGDFNLPCVSWKSIDDHTIPISTRLCFNEFLDEMSELGLNQINLISNEFGKLLDLVYVDNASMFSVVRCDPLVRPEDTYHPALEINIEIIANFAYNNTQDLCFRFNFAKANFKKINYELSKITWPDYSGNIEFSASHFNETIVNLFEKYVPKCVVTQKISSNLWFSKELCKLKNRKSRAFKLFKKTGLVANYSKYSKLRRQFAELNKICYNNYINKVKNNIIRNPKLFYGFVNSKRRISNFPSAMKYKSSMSSDNHTISNMFAEFFRSNYSPKSPQNVPHQHKLCPISVINAPTISEADVLNQLNMLEQSYNYGPDMIPSCFLKKCAKYIYQPLTKLFNSSLMQGLFPSIWKKSFIIPLHKSGFRSSIENYRGIAKLSAIPKLFEAIITDDITFRISPLISCSQHGFRKGKSTITNLLEFVSHVSTGFRENKNTDVIYTDFSKAFDKVNHSILLNKLDLLGFQPIFLKWVASYLSNRIQQVIFKDTFSDIINVPSGVPQGSHLGPILFLLFINDISSVVKFSKVLLYADDVKLFKTYTSNSERCQLQTDLNNLVSWCDRNDMPLNLKKCKTMCFSRRAVDPTSYAIQNFRLEQVCSFVDLGVTMDPKLNFNLHASSTVFKAKGALSFVKRWSKEFRDPLTTKILFTSLVRPILEYASVVWNPSYQVHSDKLESVQKQFLLFALNHLHWDSSLNLPPYINRLKLINLPTLASRREMLGIIFLVKLMNGSVCSPSLLSDINFNVPARSTRQFRPLLLKFSRTNFELNEPFRRICHDFNSHSSTFDLTDSLFTIKKIILSTLNK</sequence>
<dbReference type="Pfam" id="PF00078">
    <property type="entry name" value="RVT_1"/>
    <property type="match status" value="1"/>
</dbReference>
<dbReference type="CDD" id="cd01650">
    <property type="entry name" value="RT_nLTR_like"/>
    <property type="match status" value="1"/>
</dbReference>
<dbReference type="SUPFAM" id="SSF56672">
    <property type="entry name" value="DNA/RNA polymerases"/>
    <property type="match status" value="1"/>
</dbReference>
<dbReference type="AlphaFoldDB" id="A0A142LX41"/>
<dbReference type="Gene3D" id="3.60.10.10">
    <property type="entry name" value="Endonuclease/exonuclease/phosphatase"/>
    <property type="match status" value="1"/>
</dbReference>
<dbReference type="SUPFAM" id="SSF56219">
    <property type="entry name" value="DNase I-like"/>
    <property type="match status" value="1"/>
</dbReference>
<dbReference type="GO" id="GO:0071897">
    <property type="term" value="P:DNA biosynthetic process"/>
    <property type="evidence" value="ECO:0007669"/>
    <property type="project" value="UniProtKB-ARBA"/>
</dbReference>
<reference evidence="2" key="1">
    <citation type="journal article" date="2014" name="BMC Genomics">
        <title>The draft genome of the pest tephritid fruit fly Bactrocera tryoni: resources for the genomic analysis of hybridising species.</title>
        <authorList>
            <person name="Gilchrist A.S."/>
            <person name="Shearman D.C."/>
            <person name="Frommer M."/>
            <person name="Raphael K.A."/>
            <person name="Deshpande N.P."/>
            <person name="Wilkins M.R."/>
            <person name="Sherwin W.B."/>
            <person name="Sved J.A."/>
        </authorList>
    </citation>
    <scope>NUCLEOTIDE SEQUENCE</scope>
</reference>
<dbReference type="InterPro" id="IPR043502">
    <property type="entry name" value="DNA/RNA_pol_sf"/>
</dbReference>
<dbReference type="PANTHER" id="PTHR33332">
    <property type="entry name" value="REVERSE TRANSCRIPTASE DOMAIN-CONTAINING PROTEIN"/>
    <property type="match status" value="1"/>
</dbReference>
<dbReference type="PROSITE" id="PS50878">
    <property type="entry name" value="RT_POL"/>
    <property type="match status" value="1"/>
</dbReference>
<proteinExistence type="predicted"/>
<reference evidence="2" key="2">
    <citation type="submission" date="2016-01" db="EMBL/GenBank/DDBJ databases">
        <authorList>
            <person name="Oliw E.H."/>
        </authorList>
    </citation>
    <scope>NUCLEOTIDE SEQUENCE</scope>
</reference>
<evidence type="ECO:0000259" key="1">
    <source>
        <dbReference type="PROSITE" id="PS50878"/>
    </source>
</evidence>
<feature type="domain" description="Reverse transcriptase" evidence="1">
    <location>
        <begin position="479"/>
        <end position="741"/>
    </location>
</feature>
<dbReference type="InterPro" id="IPR000477">
    <property type="entry name" value="RT_dom"/>
</dbReference>
<protein>
    <recommendedName>
        <fullName evidence="1">Reverse transcriptase domain-containing protein</fullName>
    </recommendedName>
</protein>
<accession>A0A142LX41</accession>